<protein>
    <recommendedName>
        <fullName evidence="1">UBC core domain-containing protein</fullName>
    </recommendedName>
</protein>
<evidence type="ECO:0000313" key="3">
    <source>
        <dbReference type="Proteomes" id="UP000266841"/>
    </source>
</evidence>
<dbReference type="InterPro" id="IPR000608">
    <property type="entry name" value="UBC"/>
</dbReference>
<dbReference type="Gene3D" id="3.30.40.10">
    <property type="entry name" value="Zinc/RING finger domain, C3HC4 (zinc finger)"/>
    <property type="match status" value="2"/>
</dbReference>
<proteinExistence type="predicted"/>
<dbReference type="PROSITE" id="PS50127">
    <property type="entry name" value="UBC_2"/>
    <property type="match status" value="1"/>
</dbReference>
<dbReference type="Proteomes" id="UP000266841">
    <property type="component" value="Unassembled WGS sequence"/>
</dbReference>
<dbReference type="Pfam" id="PF00179">
    <property type="entry name" value="UQ_con"/>
    <property type="match status" value="1"/>
</dbReference>
<comment type="caution">
    <text evidence="2">The sequence shown here is derived from an EMBL/GenBank/DDBJ whole genome shotgun (WGS) entry which is preliminary data.</text>
</comment>
<dbReference type="eggNOG" id="KOG0424">
    <property type="taxonomic scope" value="Eukaryota"/>
</dbReference>
<dbReference type="OrthoDB" id="6600758at2759"/>
<dbReference type="SMART" id="SM00212">
    <property type="entry name" value="UBCc"/>
    <property type="match status" value="1"/>
</dbReference>
<dbReference type="SUPFAM" id="SSF54495">
    <property type="entry name" value="UBC-like"/>
    <property type="match status" value="1"/>
</dbReference>
<dbReference type="InterPro" id="IPR013083">
    <property type="entry name" value="Znf_RING/FYVE/PHD"/>
</dbReference>
<dbReference type="EMBL" id="AGNL01033363">
    <property type="protein sequence ID" value="EJK55725.1"/>
    <property type="molecule type" value="Genomic_DNA"/>
</dbReference>
<gene>
    <name evidence="2" type="ORF">THAOC_24509</name>
</gene>
<evidence type="ECO:0000259" key="1">
    <source>
        <dbReference type="PROSITE" id="PS50127"/>
    </source>
</evidence>
<organism evidence="2 3">
    <name type="scientific">Thalassiosira oceanica</name>
    <name type="common">Marine diatom</name>
    <dbReference type="NCBI Taxonomy" id="159749"/>
    <lineage>
        <taxon>Eukaryota</taxon>
        <taxon>Sar</taxon>
        <taxon>Stramenopiles</taxon>
        <taxon>Ochrophyta</taxon>
        <taxon>Bacillariophyta</taxon>
        <taxon>Coscinodiscophyceae</taxon>
        <taxon>Thalassiosirophycidae</taxon>
        <taxon>Thalassiosirales</taxon>
        <taxon>Thalassiosiraceae</taxon>
        <taxon>Thalassiosira</taxon>
    </lineage>
</organism>
<accession>K0RRW0</accession>
<dbReference type="Gene3D" id="3.10.110.10">
    <property type="entry name" value="Ubiquitin Conjugating Enzyme"/>
    <property type="match status" value="1"/>
</dbReference>
<dbReference type="AlphaFoldDB" id="K0RRW0"/>
<sequence length="426" mass="47328">MFPCGHTFCGGCCSGVTAAPGAVCPTCRAGAGGSAPNYSIRDVVDGLMVRCSESEGHGEGRKRKRDTEAEGVATAGVGCPWTGPLRDLDEHRKTCGHVIVSCMVPGCSHRCRRKDMEAHLSGGASLLRHMQLMQASQDARHEESLQALTTKYESRIKALEKANAKYDSRIKALEETSTIKAIHEKCVKECRRWIDYRPDALHGVKVYPLYVTNAGRSVSRHMMEGFECHFPGPSNTPWESATLLADIRYRDGERAPRCQFVPPLFHVNVYPSGTISVSTLNEEEGWDPNMTLHEILFTIQQLLGHPNRNSPAQSEAYQVYVKGNGEYEARIKSDIAEIWSDVEPPDDGRLDVAELAEEKLLAFGKRREVKVNERPGVPTFDRDADGKPRKQNYHALFPDCECSCCAWGQNFYDDKGKMRFLFGVGG</sequence>
<reference evidence="2 3" key="1">
    <citation type="journal article" date="2012" name="Genome Biol.">
        <title>Genome and low-iron response of an oceanic diatom adapted to chronic iron limitation.</title>
        <authorList>
            <person name="Lommer M."/>
            <person name="Specht M."/>
            <person name="Roy A.S."/>
            <person name="Kraemer L."/>
            <person name="Andreson R."/>
            <person name="Gutowska M.A."/>
            <person name="Wolf J."/>
            <person name="Bergner S.V."/>
            <person name="Schilhabel M.B."/>
            <person name="Klostermeier U.C."/>
            <person name="Beiko R.G."/>
            <person name="Rosenstiel P."/>
            <person name="Hippler M."/>
            <person name="Laroche J."/>
        </authorList>
    </citation>
    <scope>NUCLEOTIDE SEQUENCE [LARGE SCALE GENOMIC DNA]</scope>
    <source>
        <strain evidence="2 3">CCMP1005</strain>
    </source>
</reference>
<evidence type="ECO:0000313" key="2">
    <source>
        <dbReference type="EMBL" id="EJK55725.1"/>
    </source>
</evidence>
<name>K0RRW0_THAOC</name>
<keyword evidence="3" id="KW-1185">Reference proteome</keyword>
<dbReference type="InterPro" id="IPR016135">
    <property type="entry name" value="UBQ-conjugating_enzyme/RWD"/>
</dbReference>
<dbReference type="SUPFAM" id="SSF57850">
    <property type="entry name" value="RING/U-box"/>
    <property type="match status" value="1"/>
</dbReference>
<dbReference type="InterPro" id="IPR050113">
    <property type="entry name" value="Ub_conjugating_enzyme"/>
</dbReference>
<feature type="domain" description="UBC core" evidence="1">
    <location>
        <begin position="181"/>
        <end position="340"/>
    </location>
</feature>
<dbReference type="SUPFAM" id="SSF49599">
    <property type="entry name" value="TRAF domain-like"/>
    <property type="match status" value="1"/>
</dbReference>
<dbReference type="PANTHER" id="PTHR24067">
    <property type="entry name" value="UBIQUITIN-CONJUGATING ENZYME E2"/>
    <property type="match status" value="1"/>
</dbReference>